<dbReference type="RefSeq" id="WP_239894309.1">
    <property type="nucleotide sequence ID" value="NZ_JAJAXM010000025.1"/>
</dbReference>
<dbReference type="SMART" id="SM00530">
    <property type="entry name" value="HTH_XRE"/>
    <property type="match status" value="1"/>
</dbReference>
<dbReference type="InterPro" id="IPR036286">
    <property type="entry name" value="LexA/Signal_pep-like_sf"/>
</dbReference>
<dbReference type="CDD" id="cd06529">
    <property type="entry name" value="S24_LexA-like"/>
    <property type="match status" value="1"/>
</dbReference>
<accession>A0ABD4SUP1</accession>
<evidence type="ECO:0000256" key="2">
    <source>
        <dbReference type="ARBA" id="ARBA00023125"/>
    </source>
</evidence>
<evidence type="ECO:0000259" key="4">
    <source>
        <dbReference type="PROSITE" id="PS50943"/>
    </source>
</evidence>
<dbReference type="SUPFAM" id="SSF51306">
    <property type="entry name" value="LexA/Signal peptidase"/>
    <property type="match status" value="1"/>
</dbReference>
<comment type="caution">
    <text evidence="5">The sequence shown here is derived from an EMBL/GenBank/DDBJ whole genome shotgun (WGS) entry which is preliminary data.</text>
</comment>
<protein>
    <submittedName>
        <fullName evidence="5">Helix-turn-helix domain-containing protein</fullName>
    </submittedName>
</protein>
<dbReference type="Pfam" id="PF12844">
    <property type="entry name" value="HTH_19"/>
    <property type="match status" value="1"/>
</dbReference>
<organism evidence="5 6">
    <name type="scientific">Laribacter hongkongensis</name>
    <dbReference type="NCBI Taxonomy" id="168471"/>
    <lineage>
        <taxon>Bacteria</taxon>
        <taxon>Pseudomonadati</taxon>
        <taxon>Pseudomonadota</taxon>
        <taxon>Betaproteobacteria</taxon>
        <taxon>Neisseriales</taxon>
        <taxon>Aquaspirillaceae</taxon>
        <taxon>Laribacter</taxon>
    </lineage>
</organism>
<evidence type="ECO:0000256" key="3">
    <source>
        <dbReference type="ARBA" id="ARBA00023163"/>
    </source>
</evidence>
<dbReference type="Pfam" id="PF00717">
    <property type="entry name" value="Peptidase_S24"/>
    <property type="match status" value="1"/>
</dbReference>
<name>A0ABD4SUP1_9NEIS</name>
<proteinExistence type="predicted"/>
<dbReference type="InterPro" id="IPR039418">
    <property type="entry name" value="LexA-like"/>
</dbReference>
<dbReference type="PANTHER" id="PTHR40661">
    <property type="match status" value="1"/>
</dbReference>
<gene>
    <name evidence="5" type="ORF">LH440_12630</name>
</gene>
<keyword evidence="3" id="KW-0804">Transcription</keyword>
<dbReference type="PANTHER" id="PTHR40661:SF3">
    <property type="entry name" value="FELS-1 PROPHAGE TRANSCRIPTIONAL REGULATOR"/>
    <property type="match status" value="1"/>
</dbReference>
<dbReference type="CDD" id="cd00093">
    <property type="entry name" value="HTH_XRE"/>
    <property type="match status" value="1"/>
</dbReference>
<sequence length="244" mass="26786">MLAVSLTYMALSDRLKLALAQSGKTRAELTKHIGIKAPSMTAWLDGTTKNIKSENLLKAAAFLGVSAEWLVSGKGEMKQEDWGAPIETPFRPVVVIDADDQADDRAIIVPRYTLKASAGTGLPVLEIDTEGQPNYCRSGWAKKNGYKPGDLFSLAVKGTSMEPTIPDGASIIVHRQQEIVNGKPHVICRGNECFVKRLYKQFDGSILVRSDNQELYKDYTINDMHNDDPPLHIVGLVVSVSFMP</sequence>
<reference evidence="5 6" key="1">
    <citation type="submission" date="2021-10" db="EMBL/GenBank/DDBJ databases">
        <title>Whole-genome sequencing analysis of Laribacter hongkongensis: virulence gene profiles, carbohydrate-active enzyme prediction, and antimicrobial resistance characterization.</title>
        <authorList>
            <person name="Yuan P."/>
            <person name="Zhan Y."/>
            <person name="Chen D."/>
        </authorList>
    </citation>
    <scope>NUCLEOTIDE SEQUENCE [LARGE SCALE GENOMIC DNA]</scope>
    <source>
        <strain evidence="5 6">W67</strain>
    </source>
</reference>
<keyword evidence="2" id="KW-0238">DNA-binding</keyword>
<dbReference type="Proteomes" id="UP001200247">
    <property type="component" value="Unassembled WGS sequence"/>
</dbReference>
<evidence type="ECO:0000313" key="6">
    <source>
        <dbReference type="Proteomes" id="UP001200247"/>
    </source>
</evidence>
<dbReference type="AlphaFoldDB" id="A0ABD4SUP1"/>
<keyword evidence="1" id="KW-0805">Transcription regulation</keyword>
<dbReference type="SUPFAM" id="SSF47413">
    <property type="entry name" value="lambda repressor-like DNA-binding domains"/>
    <property type="match status" value="1"/>
</dbReference>
<dbReference type="Gene3D" id="2.10.109.10">
    <property type="entry name" value="Umud Fragment, subunit A"/>
    <property type="match status" value="1"/>
</dbReference>
<dbReference type="Gene3D" id="1.10.260.40">
    <property type="entry name" value="lambda repressor-like DNA-binding domains"/>
    <property type="match status" value="1"/>
</dbReference>
<evidence type="ECO:0000256" key="1">
    <source>
        <dbReference type="ARBA" id="ARBA00023015"/>
    </source>
</evidence>
<dbReference type="PROSITE" id="PS50943">
    <property type="entry name" value="HTH_CROC1"/>
    <property type="match status" value="1"/>
</dbReference>
<evidence type="ECO:0000313" key="5">
    <source>
        <dbReference type="EMBL" id="MCG9026732.1"/>
    </source>
</evidence>
<dbReference type="GO" id="GO:0003677">
    <property type="term" value="F:DNA binding"/>
    <property type="evidence" value="ECO:0007669"/>
    <property type="project" value="UniProtKB-KW"/>
</dbReference>
<dbReference type="InterPro" id="IPR010982">
    <property type="entry name" value="Lambda_DNA-bd_dom_sf"/>
</dbReference>
<dbReference type="InterPro" id="IPR015927">
    <property type="entry name" value="Peptidase_S24_S26A/B/C"/>
</dbReference>
<dbReference type="InterPro" id="IPR001387">
    <property type="entry name" value="Cro/C1-type_HTH"/>
</dbReference>
<dbReference type="EMBL" id="JAJAXM010000025">
    <property type="protein sequence ID" value="MCG9026732.1"/>
    <property type="molecule type" value="Genomic_DNA"/>
</dbReference>
<feature type="domain" description="HTH cro/C1-type" evidence="4">
    <location>
        <begin position="15"/>
        <end position="70"/>
    </location>
</feature>